<dbReference type="STRING" id="1642647.PSM36_0514"/>
<proteinExistence type="predicted"/>
<evidence type="ECO:0000313" key="2">
    <source>
        <dbReference type="Proteomes" id="UP000187464"/>
    </source>
</evidence>
<accession>A0A1R3T6Y7</accession>
<organism evidence="1 2">
    <name type="scientific">Proteiniphilum saccharofermentans</name>
    <dbReference type="NCBI Taxonomy" id="1642647"/>
    <lineage>
        <taxon>Bacteria</taxon>
        <taxon>Pseudomonadati</taxon>
        <taxon>Bacteroidota</taxon>
        <taxon>Bacteroidia</taxon>
        <taxon>Bacteroidales</taxon>
        <taxon>Dysgonomonadaceae</taxon>
        <taxon>Proteiniphilum</taxon>
    </lineage>
</organism>
<dbReference type="AlphaFoldDB" id="A0A1R3T6Y7"/>
<dbReference type="EMBL" id="LT605205">
    <property type="protein sequence ID" value="SCD19344.1"/>
    <property type="molecule type" value="Genomic_DNA"/>
</dbReference>
<sequence>MKKFLIILIAVVVIGYLIFSASYFRDMSRNRVCESFGVVIEDSAHYRFVSAQDIVNLVKRYDLDPVGKTFGEINTLAIRDTILTNRLVESARVFITPGGSVMATVSQRKPVLRVISDVKGNFYVDNERRIMPVSGNFAVYVPVATGVIDEEFARNQLYDFALFLSSHPDWDAWIEQIVVQKNQDVELIPRAGDFRIIMGSLDDYQAKLAKFARFVEEGLNVVGWNRYSSINLKYDNQVVCTKK</sequence>
<reference evidence="1 2" key="1">
    <citation type="submission" date="2016-08" db="EMBL/GenBank/DDBJ databases">
        <authorList>
            <person name="Seilhamer J.J."/>
        </authorList>
    </citation>
    <scope>NUCLEOTIDE SEQUENCE [LARGE SCALE GENOMIC DNA]</scope>
    <source>
        <strain evidence="1">M3/6</strain>
    </source>
</reference>
<name>A0A1R3T6Y7_9BACT</name>
<protein>
    <recommendedName>
        <fullName evidence="3">Cell division protein FtsQ</fullName>
    </recommendedName>
</protein>
<dbReference type="RefSeq" id="WP_076928647.1">
    <property type="nucleotide sequence ID" value="NZ_LT605205.1"/>
</dbReference>
<dbReference type="KEGG" id="psac:PSM36_0514"/>
<evidence type="ECO:0008006" key="3">
    <source>
        <dbReference type="Google" id="ProtNLM"/>
    </source>
</evidence>
<dbReference type="Proteomes" id="UP000187464">
    <property type="component" value="Chromosome I"/>
</dbReference>
<gene>
    <name evidence="1" type="ORF">PSM36_0514</name>
</gene>
<keyword evidence="2" id="KW-1185">Reference proteome</keyword>
<evidence type="ECO:0000313" key="1">
    <source>
        <dbReference type="EMBL" id="SCD19344.1"/>
    </source>
</evidence>